<dbReference type="InterPro" id="IPR005479">
    <property type="entry name" value="CPAse_ATP-bd"/>
</dbReference>
<feature type="domain" description="ATP-grasp" evidence="15">
    <location>
        <begin position="5"/>
        <end position="69"/>
    </location>
</feature>
<dbReference type="InterPro" id="IPR001882">
    <property type="entry name" value="Biotin_BS"/>
</dbReference>
<dbReference type="PROSITE" id="PS50975">
    <property type="entry name" value="ATP_GRASP"/>
    <property type="match status" value="1"/>
</dbReference>
<dbReference type="PROSITE" id="PS00867">
    <property type="entry name" value="CPSASE_2"/>
    <property type="match status" value="1"/>
</dbReference>
<dbReference type="SUPFAM" id="SSF51230">
    <property type="entry name" value="Single hybrid motif"/>
    <property type="match status" value="1"/>
</dbReference>
<evidence type="ECO:0000256" key="3">
    <source>
        <dbReference type="ARBA" id="ARBA00022598"/>
    </source>
</evidence>
<evidence type="ECO:0000256" key="2">
    <source>
        <dbReference type="ARBA" id="ARBA00013050"/>
    </source>
</evidence>
<feature type="domain" description="Biotin carboxylation" evidence="16">
    <location>
        <begin position="1"/>
        <end position="200"/>
    </location>
</feature>
<keyword evidence="6 13" id="KW-0067">ATP-binding</keyword>
<dbReference type="Proteomes" id="UP000711488">
    <property type="component" value="Unassembled WGS sequence"/>
</dbReference>
<keyword evidence="3" id="KW-0436">Ligase</keyword>
<dbReference type="InterPro" id="IPR005482">
    <property type="entry name" value="Biotin_COase_C"/>
</dbReference>
<dbReference type="SMART" id="SM00878">
    <property type="entry name" value="Biotin_carb_C"/>
    <property type="match status" value="1"/>
</dbReference>
<dbReference type="InterPro" id="IPR000089">
    <property type="entry name" value="Biotin_lipoyl"/>
</dbReference>
<dbReference type="Gene3D" id="2.40.50.100">
    <property type="match status" value="1"/>
</dbReference>
<dbReference type="InterPro" id="IPR011761">
    <property type="entry name" value="ATP-grasp"/>
</dbReference>
<dbReference type="GO" id="GO:0046872">
    <property type="term" value="F:metal ion binding"/>
    <property type="evidence" value="ECO:0007669"/>
    <property type="project" value="UniProtKB-KW"/>
</dbReference>
<keyword evidence="10" id="KW-0464">Manganese</keyword>
<evidence type="ECO:0000259" key="15">
    <source>
        <dbReference type="PROSITE" id="PS50975"/>
    </source>
</evidence>
<keyword evidence="5 13" id="KW-0547">Nucleotide-binding</keyword>
<keyword evidence="11" id="KW-0092">Biotin</keyword>
<dbReference type="OrthoDB" id="196847at2759"/>
<reference evidence="17" key="1">
    <citation type="submission" date="2014-08" db="EMBL/GenBank/DDBJ databases">
        <authorList>
            <person name="Murali S."/>
            <person name="Richards S."/>
            <person name="Bandaranaike D."/>
            <person name="Bellair M."/>
            <person name="Blankenburg K."/>
            <person name="Chao H."/>
            <person name="Dinh H."/>
            <person name="Doddapaneni H."/>
            <person name="Dugan-Rocha S."/>
            <person name="Elkadiri S."/>
            <person name="Gnanaolivu R."/>
            <person name="Hughes D."/>
            <person name="Lee S."/>
            <person name="Li M."/>
            <person name="Ming W."/>
            <person name="Munidasa M."/>
            <person name="Muniz J."/>
            <person name="Nguyen L."/>
            <person name="Osuji N."/>
            <person name="Pu L.-L."/>
            <person name="Puazo M."/>
            <person name="Skinner E."/>
            <person name="Qu C."/>
            <person name="Quiroz J."/>
            <person name="Raj R."/>
            <person name="Weissenberger G."/>
            <person name="Xin Y."/>
            <person name="Zou X."/>
            <person name="Han Y."/>
            <person name="Worley K."/>
            <person name="Muzny D."/>
            <person name="Gibbs R."/>
        </authorList>
    </citation>
    <scope>NUCLEOTIDE SEQUENCE</scope>
    <source>
        <strain evidence="17">HAZT.00-mixed</strain>
        <tissue evidence="17">Whole organism</tissue>
    </source>
</reference>
<dbReference type="EMBL" id="JQDR03004447">
    <property type="protein sequence ID" value="KAA0202022.1"/>
    <property type="molecule type" value="Genomic_DNA"/>
</dbReference>
<comment type="caution">
    <text evidence="17">The sequence shown here is derived from an EMBL/GenBank/DDBJ whole genome shotgun (WGS) entry which is preliminary data.</text>
</comment>
<dbReference type="EC" id="6.4.1.3" evidence="2"/>
<protein>
    <recommendedName>
        <fullName evidence="2">propionyl-CoA carboxylase</fullName>
        <ecNumber evidence="2">6.4.1.3</ecNumber>
    </recommendedName>
</protein>
<proteinExistence type="predicted"/>
<keyword evidence="4" id="KW-0479">Metal-binding</keyword>
<evidence type="ECO:0000313" key="17">
    <source>
        <dbReference type="EMBL" id="KAA0202022.1"/>
    </source>
</evidence>
<comment type="catalytic activity">
    <reaction evidence="12">
        <text>propanoyl-CoA + hydrogencarbonate + ATP = (S)-methylmalonyl-CoA + ADP + phosphate + H(+)</text>
        <dbReference type="Rhea" id="RHEA:23720"/>
        <dbReference type="ChEBI" id="CHEBI:15378"/>
        <dbReference type="ChEBI" id="CHEBI:17544"/>
        <dbReference type="ChEBI" id="CHEBI:30616"/>
        <dbReference type="ChEBI" id="CHEBI:43474"/>
        <dbReference type="ChEBI" id="CHEBI:57327"/>
        <dbReference type="ChEBI" id="CHEBI:57392"/>
        <dbReference type="ChEBI" id="CHEBI:456216"/>
        <dbReference type="EC" id="6.4.1.3"/>
    </reaction>
    <physiologicalReaction direction="left-to-right" evidence="12">
        <dbReference type="Rhea" id="RHEA:23721"/>
    </physiologicalReaction>
</comment>
<evidence type="ECO:0000256" key="9">
    <source>
        <dbReference type="ARBA" id="ARBA00023098"/>
    </source>
</evidence>
<dbReference type="Pfam" id="PF02786">
    <property type="entry name" value="CPSase_L_D2"/>
    <property type="match status" value="1"/>
</dbReference>
<dbReference type="GO" id="GO:0004658">
    <property type="term" value="F:propionyl-CoA carboxylase activity"/>
    <property type="evidence" value="ECO:0007669"/>
    <property type="project" value="UniProtKB-EC"/>
</dbReference>
<keyword evidence="9" id="KW-0443">Lipid metabolism</keyword>
<evidence type="ECO:0000256" key="5">
    <source>
        <dbReference type="ARBA" id="ARBA00022741"/>
    </source>
</evidence>
<dbReference type="AlphaFoldDB" id="A0A6A0H8K3"/>
<dbReference type="CDD" id="cd06850">
    <property type="entry name" value="biotinyl_domain"/>
    <property type="match status" value="1"/>
</dbReference>
<dbReference type="UniPathway" id="UPA00945">
    <property type="reaction ID" value="UER00908"/>
</dbReference>
<accession>A0A6A0H8K3</accession>
<dbReference type="InterPro" id="IPR011764">
    <property type="entry name" value="Biotin_carboxylation_dom"/>
</dbReference>
<name>A0A6A0H8K3_HYAAZ</name>
<evidence type="ECO:0000259" key="16">
    <source>
        <dbReference type="PROSITE" id="PS50979"/>
    </source>
</evidence>
<gene>
    <name evidence="17" type="ORF">HAZT_HAZT009604</name>
</gene>
<evidence type="ECO:0000256" key="6">
    <source>
        <dbReference type="ARBA" id="ARBA00022840"/>
    </source>
</evidence>
<evidence type="ECO:0000256" key="11">
    <source>
        <dbReference type="ARBA" id="ARBA00023267"/>
    </source>
</evidence>
<evidence type="ECO:0000256" key="10">
    <source>
        <dbReference type="ARBA" id="ARBA00023211"/>
    </source>
</evidence>
<sequence>MGAQAVSLAKNIGYSSAGTVEFLVDSKKNFYFLEMNTRLQVPPAPIVEHPITECITGVDLVHQMIRVAKGHPLKLRQEDVQIRGWAIESRVYAEDPFKSFGLPSIGRLSRYQEPLHIDKVRCDSGVEEGSNISIYYDAMICKLVCYGDTREEAIRTSIKALDAYVIRGVTHNIPLLRDILTEERFCKGDISTNYLPEVYPDGFKGKQLSDDEKFELISMLGCVHAKELLRNRQIRNRTRQKSRDRSPTRWEVVASVGGEHTPVTVYRDGYNFRTEIGGREAIVSGSFDLASPLLEAKVNDNHETMQLIRMDMAGGIRIRYKGTAFQARVVSKLAHEYLNMMPEKTVADESKMVVSPMPGLVKNVSCQVGDMVAEGQELCVIEAMKMQNSLTVAASGKVKAVNIKVGQTVDEEEVLVELE</sequence>
<dbReference type="SUPFAM" id="SSF51246">
    <property type="entry name" value="Rudiment single hybrid motif"/>
    <property type="match status" value="1"/>
</dbReference>
<dbReference type="InterPro" id="IPR041265">
    <property type="entry name" value="PCC_BT"/>
</dbReference>
<dbReference type="Gene3D" id="3.30.700.30">
    <property type="match status" value="1"/>
</dbReference>
<dbReference type="Pfam" id="PF18140">
    <property type="entry name" value="PCC_BT"/>
    <property type="match status" value="1"/>
</dbReference>
<dbReference type="GO" id="GO:0005524">
    <property type="term" value="F:ATP binding"/>
    <property type="evidence" value="ECO:0007669"/>
    <property type="project" value="UniProtKB-UniRule"/>
</dbReference>
<evidence type="ECO:0000256" key="7">
    <source>
        <dbReference type="ARBA" id="ARBA00022842"/>
    </source>
</evidence>
<evidence type="ECO:0000256" key="4">
    <source>
        <dbReference type="ARBA" id="ARBA00022723"/>
    </source>
</evidence>
<dbReference type="Pfam" id="PF02785">
    <property type="entry name" value="Biotin_carb_C"/>
    <property type="match status" value="1"/>
</dbReference>
<dbReference type="PROSITE" id="PS50979">
    <property type="entry name" value="BC"/>
    <property type="match status" value="1"/>
</dbReference>
<dbReference type="GO" id="GO:0016042">
    <property type="term" value="P:lipid catabolic process"/>
    <property type="evidence" value="ECO:0007669"/>
    <property type="project" value="UniProtKB-KW"/>
</dbReference>
<dbReference type="GO" id="GO:0005739">
    <property type="term" value="C:mitochondrion"/>
    <property type="evidence" value="ECO:0007669"/>
    <property type="project" value="TreeGrafter"/>
</dbReference>
<keyword evidence="8" id="KW-0442">Lipid degradation</keyword>
<dbReference type="PANTHER" id="PTHR18866:SF33">
    <property type="entry name" value="METHYLCROTONOYL-COA CARBOXYLASE SUBUNIT ALPHA, MITOCHONDRIAL-RELATED"/>
    <property type="match status" value="1"/>
</dbReference>
<reference evidence="17" key="2">
    <citation type="journal article" date="2018" name="Environ. Sci. Technol.">
        <title>The Toxicogenome of Hyalella azteca: A Model for Sediment Ecotoxicology and Evolutionary Toxicology.</title>
        <authorList>
            <person name="Poynton H.C."/>
            <person name="Hasenbein S."/>
            <person name="Benoit J.B."/>
            <person name="Sepulveda M.S."/>
            <person name="Poelchau M.F."/>
            <person name="Hughes D.S.T."/>
            <person name="Murali S.C."/>
            <person name="Chen S."/>
            <person name="Glastad K.M."/>
            <person name="Goodisman M.A.D."/>
            <person name="Werren J.H."/>
            <person name="Vineis J.H."/>
            <person name="Bowen J.L."/>
            <person name="Friedrich M."/>
            <person name="Jones J."/>
            <person name="Robertson H.M."/>
            <person name="Feyereisen R."/>
            <person name="Mechler-Hickson A."/>
            <person name="Mathers N."/>
            <person name="Lee C.E."/>
            <person name="Colbourne J.K."/>
            <person name="Biales A."/>
            <person name="Johnston J.S."/>
            <person name="Wellborn G.A."/>
            <person name="Rosendale A.J."/>
            <person name="Cridge A.G."/>
            <person name="Munoz-Torres M.C."/>
            <person name="Bain P.A."/>
            <person name="Manny A.R."/>
            <person name="Major K.M."/>
            <person name="Lambert F.N."/>
            <person name="Vulpe C.D."/>
            <person name="Tuck P."/>
            <person name="Blalock B.J."/>
            <person name="Lin Y.Y."/>
            <person name="Smith M.E."/>
            <person name="Ochoa-Acuna H."/>
            <person name="Chen M.M."/>
            <person name="Childers C.P."/>
            <person name="Qu J."/>
            <person name="Dugan S."/>
            <person name="Lee S.L."/>
            <person name="Chao H."/>
            <person name="Dinh H."/>
            <person name="Han Y."/>
            <person name="Doddapaneni H."/>
            <person name="Worley K.C."/>
            <person name="Muzny D.M."/>
            <person name="Gibbs R.A."/>
            <person name="Richards S."/>
        </authorList>
    </citation>
    <scope>NUCLEOTIDE SEQUENCE</scope>
    <source>
        <strain evidence="17">HAZT.00-mixed</strain>
        <tissue evidence="17">Whole organism</tissue>
    </source>
</reference>
<dbReference type="SUPFAM" id="SSF56059">
    <property type="entry name" value="Glutathione synthetase ATP-binding domain-like"/>
    <property type="match status" value="1"/>
</dbReference>
<organism evidence="17">
    <name type="scientific">Hyalella azteca</name>
    <name type="common">Amphipod</name>
    <dbReference type="NCBI Taxonomy" id="294128"/>
    <lineage>
        <taxon>Eukaryota</taxon>
        <taxon>Metazoa</taxon>
        <taxon>Ecdysozoa</taxon>
        <taxon>Arthropoda</taxon>
        <taxon>Crustacea</taxon>
        <taxon>Multicrustacea</taxon>
        <taxon>Malacostraca</taxon>
        <taxon>Eumalacostraca</taxon>
        <taxon>Peracarida</taxon>
        <taxon>Amphipoda</taxon>
        <taxon>Senticaudata</taxon>
        <taxon>Talitrida</taxon>
        <taxon>Talitroidea</taxon>
        <taxon>Hyalellidae</taxon>
        <taxon>Hyalella</taxon>
    </lineage>
</organism>
<dbReference type="Gene3D" id="3.30.470.20">
    <property type="entry name" value="ATP-grasp fold, B domain"/>
    <property type="match status" value="1"/>
</dbReference>
<evidence type="ECO:0000256" key="8">
    <source>
        <dbReference type="ARBA" id="ARBA00022963"/>
    </source>
</evidence>
<comment type="pathway">
    <text evidence="1">Metabolic intermediate metabolism; propanoyl-CoA degradation; succinyl-CoA from propanoyl-CoA: step 1/3.</text>
</comment>
<evidence type="ECO:0000259" key="14">
    <source>
        <dbReference type="PROSITE" id="PS50968"/>
    </source>
</evidence>
<dbReference type="PROSITE" id="PS50968">
    <property type="entry name" value="BIOTINYL_LIPOYL"/>
    <property type="match status" value="1"/>
</dbReference>
<dbReference type="PROSITE" id="PS00188">
    <property type="entry name" value="BIOTIN"/>
    <property type="match status" value="1"/>
</dbReference>
<evidence type="ECO:0000256" key="1">
    <source>
        <dbReference type="ARBA" id="ARBA00005060"/>
    </source>
</evidence>
<keyword evidence="7" id="KW-0460">Magnesium</keyword>
<dbReference type="Pfam" id="PF00364">
    <property type="entry name" value="Biotin_lipoyl"/>
    <property type="match status" value="1"/>
</dbReference>
<reference evidence="17" key="3">
    <citation type="submission" date="2019-06" db="EMBL/GenBank/DDBJ databases">
        <authorList>
            <person name="Poynton C."/>
            <person name="Hasenbein S."/>
            <person name="Benoit J.B."/>
            <person name="Sepulveda M.S."/>
            <person name="Poelchau M.F."/>
            <person name="Murali S.C."/>
            <person name="Chen S."/>
            <person name="Glastad K.M."/>
            <person name="Werren J.H."/>
            <person name="Vineis J.H."/>
            <person name="Bowen J.L."/>
            <person name="Friedrich M."/>
            <person name="Jones J."/>
            <person name="Robertson H.M."/>
            <person name="Feyereisen R."/>
            <person name="Mechler-Hickson A."/>
            <person name="Mathers N."/>
            <person name="Lee C.E."/>
            <person name="Colbourne J.K."/>
            <person name="Biales A."/>
            <person name="Johnston J.S."/>
            <person name="Wellborn G.A."/>
            <person name="Rosendale A.J."/>
            <person name="Cridge A.G."/>
            <person name="Munoz-Torres M.C."/>
            <person name="Bain P.A."/>
            <person name="Manny A.R."/>
            <person name="Major K.M."/>
            <person name="Lambert F.N."/>
            <person name="Vulpe C.D."/>
            <person name="Tuck P."/>
            <person name="Blalock B.J."/>
            <person name="Lin Y.-Y."/>
            <person name="Smith M.E."/>
            <person name="Ochoa-Acuna H."/>
            <person name="Chen M.-J.M."/>
            <person name="Childers C.P."/>
            <person name="Qu J."/>
            <person name="Dugan S."/>
            <person name="Lee S.L."/>
            <person name="Chao H."/>
            <person name="Dinh H."/>
            <person name="Han Y."/>
            <person name="Doddapaneni H."/>
            <person name="Worley K.C."/>
            <person name="Muzny D.M."/>
            <person name="Gibbs R.A."/>
            <person name="Richards S."/>
        </authorList>
    </citation>
    <scope>NUCLEOTIDE SEQUENCE</scope>
    <source>
        <strain evidence="17">HAZT.00-mixed</strain>
        <tissue evidence="17">Whole organism</tissue>
    </source>
</reference>
<dbReference type="PANTHER" id="PTHR18866">
    <property type="entry name" value="CARBOXYLASE:PYRUVATE/ACETYL-COA/PROPIONYL-COA CARBOXYLASE"/>
    <property type="match status" value="1"/>
</dbReference>
<dbReference type="InterPro" id="IPR011053">
    <property type="entry name" value="Single_hybrid_motif"/>
</dbReference>
<feature type="domain" description="Lipoyl-binding" evidence="14">
    <location>
        <begin position="343"/>
        <end position="419"/>
    </location>
</feature>
<evidence type="ECO:0000256" key="12">
    <source>
        <dbReference type="ARBA" id="ARBA00049495"/>
    </source>
</evidence>
<dbReference type="InterPro" id="IPR011054">
    <property type="entry name" value="Rudment_hybrid_motif"/>
</dbReference>
<dbReference type="InterPro" id="IPR050856">
    <property type="entry name" value="Biotin_carboxylase_complex"/>
</dbReference>
<evidence type="ECO:0000256" key="13">
    <source>
        <dbReference type="PROSITE-ProRule" id="PRU00409"/>
    </source>
</evidence>